<evidence type="ECO:0000313" key="3">
    <source>
        <dbReference type="Proteomes" id="UP001066276"/>
    </source>
</evidence>
<keyword evidence="3" id="KW-1185">Reference proteome</keyword>
<feature type="compositionally biased region" description="Basic and acidic residues" evidence="1">
    <location>
        <begin position="23"/>
        <end position="43"/>
    </location>
</feature>
<feature type="region of interest" description="Disordered" evidence="1">
    <location>
        <begin position="1"/>
        <end position="203"/>
    </location>
</feature>
<organism evidence="2 3">
    <name type="scientific">Pleurodeles waltl</name>
    <name type="common">Iberian ribbed newt</name>
    <dbReference type="NCBI Taxonomy" id="8319"/>
    <lineage>
        <taxon>Eukaryota</taxon>
        <taxon>Metazoa</taxon>
        <taxon>Chordata</taxon>
        <taxon>Craniata</taxon>
        <taxon>Vertebrata</taxon>
        <taxon>Euteleostomi</taxon>
        <taxon>Amphibia</taxon>
        <taxon>Batrachia</taxon>
        <taxon>Caudata</taxon>
        <taxon>Salamandroidea</taxon>
        <taxon>Salamandridae</taxon>
        <taxon>Pleurodelinae</taxon>
        <taxon>Pleurodeles</taxon>
    </lineage>
</organism>
<feature type="compositionally biased region" description="Basic and acidic residues" evidence="1">
    <location>
        <begin position="233"/>
        <end position="253"/>
    </location>
</feature>
<gene>
    <name evidence="2" type="ORF">NDU88_000616</name>
</gene>
<proteinExistence type="predicted"/>
<sequence>MDKSRRELETPATLHVNAGTECHPPETCERDYGHIGNPEERIPDPLPAIQGEEGEKDASAITGNPDIRVPEGLERDNGLNVRRALLIESAEGKDAEEGDAEKKEGRQTHRDKRRRKRREAPAQETPQRGKKVRRTQTPPRPRRDVAQTGTECRPPETCERDYGHIRNPEERIPDPLPAIQGEEGEEDASAITGNPDIRVPEGLERDNGLNARRAFRELETPATLHVNAGTECRPPETCERDYGHIRNPEERIPDPLPAIQGEEGEEDASAITGNPDIRVPEGLERDNGLNARRALLIESAEGEDAEEGDAKKKEGRQTH</sequence>
<comment type="caution">
    <text evidence="2">The sequence shown here is derived from an EMBL/GenBank/DDBJ whole genome shotgun (WGS) entry which is preliminary data.</text>
</comment>
<feature type="region of interest" description="Disordered" evidence="1">
    <location>
        <begin position="228"/>
        <end position="319"/>
    </location>
</feature>
<feature type="compositionally biased region" description="Basic and acidic residues" evidence="1">
    <location>
        <begin position="68"/>
        <end position="77"/>
    </location>
</feature>
<dbReference type="Proteomes" id="UP001066276">
    <property type="component" value="Chromosome 2_2"/>
</dbReference>
<accession>A0AAV7UQH7</accession>
<feature type="compositionally biased region" description="Basic and acidic residues" evidence="1">
    <location>
        <begin position="308"/>
        <end position="319"/>
    </location>
</feature>
<evidence type="ECO:0000256" key="1">
    <source>
        <dbReference type="SAM" id="MobiDB-lite"/>
    </source>
</evidence>
<feature type="compositionally biased region" description="Basic and acidic residues" evidence="1">
    <location>
        <begin position="153"/>
        <end position="173"/>
    </location>
</feature>
<name>A0AAV7UQH7_PLEWA</name>
<feature type="compositionally biased region" description="Basic and acidic residues" evidence="1">
    <location>
        <begin position="90"/>
        <end position="108"/>
    </location>
</feature>
<protein>
    <submittedName>
        <fullName evidence="2">Uncharacterized protein</fullName>
    </submittedName>
</protein>
<reference evidence="2" key="1">
    <citation type="journal article" date="2022" name="bioRxiv">
        <title>Sequencing and chromosome-scale assembly of the giantPleurodeles waltlgenome.</title>
        <authorList>
            <person name="Brown T."/>
            <person name="Elewa A."/>
            <person name="Iarovenko S."/>
            <person name="Subramanian E."/>
            <person name="Araus A.J."/>
            <person name="Petzold A."/>
            <person name="Susuki M."/>
            <person name="Suzuki K.-i.T."/>
            <person name="Hayashi T."/>
            <person name="Toyoda A."/>
            <person name="Oliveira C."/>
            <person name="Osipova E."/>
            <person name="Leigh N.D."/>
            <person name="Simon A."/>
            <person name="Yun M.H."/>
        </authorList>
    </citation>
    <scope>NUCLEOTIDE SEQUENCE</scope>
    <source>
        <strain evidence="2">20211129_DDA</strain>
        <tissue evidence="2">Liver</tissue>
    </source>
</reference>
<dbReference type="AlphaFoldDB" id="A0AAV7UQH7"/>
<dbReference type="EMBL" id="JANPWB010000004">
    <property type="protein sequence ID" value="KAJ1191300.1"/>
    <property type="molecule type" value="Genomic_DNA"/>
</dbReference>
<evidence type="ECO:0000313" key="2">
    <source>
        <dbReference type="EMBL" id="KAJ1191300.1"/>
    </source>
</evidence>
<feature type="compositionally biased region" description="Basic residues" evidence="1">
    <location>
        <begin position="109"/>
        <end position="118"/>
    </location>
</feature>
<feature type="compositionally biased region" description="Basic and acidic residues" evidence="1">
    <location>
        <begin position="278"/>
        <end position="287"/>
    </location>
</feature>